<comment type="caution">
    <text evidence="1">The sequence shown here is derived from an EMBL/GenBank/DDBJ whole genome shotgun (WGS) entry which is preliminary data.</text>
</comment>
<dbReference type="EMBL" id="CM004393">
    <property type="protein sequence ID" value="KAG8650394.1"/>
    <property type="molecule type" value="Genomic_DNA"/>
</dbReference>
<organism evidence="1 2">
    <name type="scientific">Manihot esculenta</name>
    <name type="common">Cassava</name>
    <name type="synonym">Jatropha manihot</name>
    <dbReference type="NCBI Taxonomy" id="3983"/>
    <lineage>
        <taxon>Eukaryota</taxon>
        <taxon>Viridiplantae</taxon>
        <taxon>Streptophyta</taxon>
        <taxon>Embryophyta</taxon>
        <taxon>Tracheophyta</taxon>
        <taxon>Spermatophyta</taxon>
        <taxon>Magnoliopsida</taxon>
        <taxon>eudicotyledons</taxon>
        <taxon>Gunneridae</taxon>
        <taxon>Pentapetalae</taxon>
        <taxon>rosids</taxon>
        <taxon>fabids</taxon>
        <taxon>Malpighiales</taxon>
        <taxon>Euphorbiaceae</taxon>
        <taxon>Crotonoideae</taxon>
        <taxon>Manihoteae</taxon>
        <taxon>Manihot</taxon>
    </lineage>
</organism>
<proteinExistence type="predicted"/>
<dbReference type="Proteomes" id="UP000091857">
    <property type="component" value="Chromosome 7"/>
</dbReference>
<gene>
    <name evidence="1" type="ORF">MANES_07G037900v8</name>
</gene>
<sequence length="584" mass="66562">MKSCLSLSRRCKEYWSHCRIFFCKPVFFISGLILSHAFVENAVIFPFITYIMDNWKNQTLPKAAAIVNVQEGLSTFFRLIIVHIADAHMGYFKIVAFTTALYILGLVLLIFAPHTGLLPMLLMTVGIAGRGPILKPFLAKHVTNTQEQNADNVVDKDQVVARTNVWWSVVWFLGAVTSVISLLVFPLEYTEAFKVSTAIMGVAYVLFWSGFFCYDLHHEPTECLFSIVFRVFKVAVLKRFLGYPTNGSVYFEEDSNEVLLLPHNPIFRVFSCLDKAAIPETSFPDQERQQGKLCTIEEVNRVKKLLGLLPMWTTLLIYALVEATGSTFFIEQVDSLNPIKFFGFKLPINAFSALESLVSFTVPYLFNLLIPKHWNKNKEKRQLIVLLRIGLGMMCSILCCVAASKVEVHRLNSIDNLTSMSQFWLFPQFILLGIMEGLVRDGLCEFFYSQVDESMKHYESSMNDCVLGIGKFLSVICVVTFKDYFGDSVDESRLDKYYFKLAALSCGNLLFYVLVACIYSWKESTPQTVMDIEAGNAESAIVLTSTSSEIINKMRDNLYKRWRSLEEYDDMASNKLLLRSRTFQ</sequence>
<accession>A0ACB7HEH2</accession>
<evidence type="ECO:0000313" key="1">
    <source>
        <dbReference type="EMBL" id="KAG8650394.1"/>
    </source>
</evidence>
<reference evidence="2" key="1">
    <citation type="journal article" date="2016" name="Nat. Biotechnol.">
        <title>Sequencing wild and cultivated cassava and related species reveals extensive interspecific hybridization and genetic diversity.</title>
        <authorList>
            <person name="Bredeson J.V."/>
            <person name="Lyons J.B."/>
            <person name="Prochnik S.E."/>
            <person name="Wu G.A."/>
            <person name="Ha C.M."/>
            <person name="Edsinger-Gonzales E."/>
            <person name="Grimwood J."/>
            <person name="Schmutz J."/>
            <person name="Rabbi I.Y."/>
            <person name="Egesi C."/>
            <person name="Nauluvula P."/>
            <person name="Lebot V."/>
            <person name="Ndunguru J."/>
            <person name="Mkamilo G."/>
            <person name="Bart R.S."/>
            <person name="Setter T.L."/>
            <person name="Gleadow R.M."/>
            <person name="Kulakow P."/>
            <person name="Ferguson M.E."/>
            <person name="Rounsley S."/>
            <person name="Rokhsar D.S."/>
        </authorList>
    </citation>
    <scope>NUCLEOTIDE SEQUENCE [LARGE SCALE GENOMIC DNA]</scope>
    <source>
        <strain evidence="2">cv. AM560-2</strain>
    </source>
</reference>
<keyword evidence="2" id="KW-1185">Reference proteome</keyword>
<name>A0ACB7HEH2_MANES</name>
<evidence type="ECO:0000313" key="2">
    <source>
        <dbReference type="Proteomes" id="UP000091857"/>
    </source>
</evidence>
<protein>
    <submittedName>
        <fullName evidence="1">Uncharacterized protein</fullName>
    </submittedName>
</protein>